<organism evidence="2">
    <name type="scientific">marine sediment metagenome</name>
    <dbReference type="NCBI Taxonomy" id="412755"/>
    <lineage>
        <taxon>unclassified sequences</taxon>
        <taxon>metagenomes</taxon>
        <taxon>ecological metagenomes</taxon>
    </lineage>
</organism>
<feature type="domain" description="CRISPR-associated protein Cas6 C-terminal" evidence="1">
    <location>
        <begin position="15"/>
        <end position="68"/>
    </location>
</feature>
<name>X1TPM8_9ZZZZ</name>
<dbReference type="Pfam" id="PF10040">
    <property type="entry name" value="CRISPR_Cas6"/>
    <property type="match status" value="1"/>
</dbReference>
<proteinExistence type="predicted"/>
<dbReference type="InterPro" id="IPR019267">
    <property type="entry name" value="CRISPR-assoc_Cas6_C"/>
</dbReference>
<gene>
    <name evidence="2" type="ORF">S12H4_36180</name>
</gene>
<dbReference type="Gene3D" id="3.30.70.1900">
    <property type="match status" value="1"/>
</dbReference>
<evidence type="ECO:0000313" key="2">
    <source>
        <dbReference type="EMBL" id="GAI89505.1"/>
    </source>
</evidence>
<sequence>ADIITTTAKQLRWYDWERYSSKQQRWMKSGGFLGHISFSGELKRFLPFIKLGEYIHIGKQTSFGLGQYEIIEEA</sequence>
<evidence type="ECO:0000259" key="1">
    <source>
        <dbReference type="Pfam" id="PF10040"/>
    </source>
</evidence>
<dbReference type="EMBL" id="BARW01021552">
    <property type="protein sequence ID" value="GAI89505.1"/>
    <property type="molecule type" value="Genomic_DNA"/>
</dbReference>
<reference evidence="2" key="1">
    <citation type="journal article" date="2014" name="Front. Microbiol.">
        <title>High frequency of phylogenetically diverse reductive dehalogenase-homologous genes in deep subseafloor sedimentary metagenomes.</title>
        <authorList>
            <person name="Kawai M."/>
            <person name="Futagami T."/>
            <person name="Toyoda A."/>
            <person name="Takaki Y."/>
            <person name="Nishi S."/>
            <person name="Hori S."/>
            <person name="Arai W."/>
            <person name="Tsubouchi T."/>
            <person name="Morono Y."/>
            <person name="Uchiyama I."/>
            <person name="Ito T."/>
            <person name="Fujiyama A."/>
            <person name="Inagaki F."/>
            <person name="Takami H."/>
        </authorList>
    </citation>
    <scope>NUCLEOTIDE SEQUENCE</scope>
    <source>
        <strain evidence="2">Expedition CK06-06</strain>
    </source>
</reference>
<dbReference type="AlphaFoldDB" id="X1TPM8"/>
<comment type="caution">
    <text evidence="2">The sequence shown here is derived from an EMBL/GenBank/DDBJ whole genome shotgun (WGS) entry which is preliminary data.</text>
</comment>
<feature type="non-terminal residue" evidence="2">
    <location>
        <position position="1"/>
    </location>
</feature>
<protein>
    <recommendedName>
        <fullName evidence="1">CRISPR-associated protein Cas6 C-terminal domain-containing protein</fullName>
    </recommendedName>
</protein>
<accession>X1TPM8</accession>